<dbReference type="OrthoDB" id="422086at2759"/>
<keyword evidence="8" id="KW-1185">Reference proteome</keyword>
<reference evidence="7 8" key="1">
    <citation type="submission" date="2014-02" db="EMBL/GenBank/DDBJ databases">
        <title>Transposable element dynamics among asymbiotic and ectomycorrhizal Amanita fungi.</title>
        <authorList>
            <consortium name="DOE Joint Genome Institute"/>
            <person name="Hess J."/>
            <person name="Skrede I."/>
            <person name="Wolfe B."/>
            <person name="LaButti K."/>
            <person name="Ohm R.A."/>
            <person name="Grigoriev I.V."/>
            <person name="Pringle A."/>
        </authorList>
    </citation>
    <scope>NUCLEOTIDE SEQUENCE [LARGE SCALE GENOMIC DNA]</scope>
    <source>
        <strain evidence="7 8">SKay4041</strain>
    </source>
</reference>
<organism evidence="7 8">
    <name type="scientific">Amanita thiersii Skay4041</name>
    <dbReference type="NCBI Taxonomy" id="703135"/>
    <lineage>
        <taxon>Eukaryota</taxon>
        <taxon>Fungi</taxon>
        <taxon>Dikarya</taxon>
        <taxon>Basidiomycota</taxon>
        <taxon>Agaricomycotina</taxon>
        <taxon>Agaricomycetes</taxon>
        <taxon>Agaricomycetidae</taxon>
        <taxon>Agaricales</taxon>
        <taxon>Pluteineae</taxon>
        <taxon>Amanitaceae</taxon>
        <taxon>Amanita</taxon>
    </lineage>
</organism>
<comment type="similarity">
    <text evidence="5">Belongs to the class VI-like SAM-binding methyltransferase superfamily. Isoprenylcysteine carboxyl methyltransferase family.</text>
</comment>
<keyword evidence="5" id="KW-0808">Transferase</keyword>
<dbReference type="Proteomes" id="UP000242287">
    <property type="component" value="Unassembled WGS sequence"/>
</dbReference>
<dbReference type="GO" id="GO:0004671">
    <property type="term" value="F:protein C-terminal S-isoprenylcysteine carboxyl O-methyltransferase activity"/>
    <property type="evidence" value="ECO:0007669"/>
    <property type="project" value="UniProtKB-EC"/>
</dbReference>
<evidence type="ECO:0000256" key="1">
    <source>
        <dbReference type="ARBA" id="ARBA00004141"/>
    </source>
</evidence>
<keyword evidence="5" id="KW-0256">Endoplasmic reticulum</keyword>
<keyword evidence="2 5" id="KW-0812">Transmembrane</keyword>
<dbReference type="STRING" id="703135.A0A2A9NME5"/>
<feature type="transmembrane region" description="Helical" evidence="5">
    <location>
        <begin position="185"/>
        <end position="205"/>
    </location>
</feature>
<protein>
    <recommendedName>
        <fullName evidence="5">Protein-S-isoprenylcysteine O-methyltransferase</fullName>
        <ecNumber evidence="5">2.1.1.100</ecNumber>
    </recommendedName>
</protein>
<sequence length="236" mass="26677">MLLLKLPLLLSDAICMRITATPPNGPVCPKDIIIPDWREHFLRSLAWPSACLRFITWFAVVAEMLVILASQNPSNTISKMILTALMLNGRHVCKIHISSLSILGSTLVAVGTYTRIRCYHTLGRMFTFELCLRDDHQLIMDGPYAVLRHPSYAGLIMTIIGACCSHASGSWVGECGVKEYTLGRVLMLYWMVVAGSVIASLVLRIPREEEILRRRFGEQWENWAQEVRYRLVPGVY</sequence>
<comment type="caution">
    <text evidence="5">Lacks conserved residue(s) required for the propagation of feature annotation.</text>
</comment>
<dbReference type="EC" id="2.1.1.100" evidence="5"/>
<dbReference type="PANTHER" id="PTHR12714:SF9">
    <property type="entry name" value="PROTEIN-S-ISOPRENYLCYSTEINE O-METHYLTRANSFERASE"/>
    <property type="match status" value="1"/>
</dbReference>
<dbReference type="AlphaFoldDB" id="A0A2A9NME5"/>
<evidence type="ECO:0000256" key="5">
    <source>
        <dbReference type="RuleBase" id="RU362022"/>
    </source>
</evidence>
<keyword evidence="5" id="KW-0949">S-adenosyl-L-methionine</keyword>
<comment type="catalytic activity">
    <reaction evidence="5">
        <text>[protein]-C-terminal S-[(2E,6E)-farnesyl]-L-cysteine + S-adenosyl-L-methionine = [protein]-C-terminal S-[(2E,6E)-farnesyl]-L-cysteine methyl ester + S-adenosyl-L-homocysteine</text>
        <dbReference type="Rhea" id="RHEA:21672"/>
        <dbReference type="Rhea" id="RHEA-COMP:12125"/>
        <dbReference type="Rhea" id="RHEA-COMP:12126"/>
        <dbReference type="ChEBI" id="CHEBI:57856"/>
        <dbReference type="ChEBI" id="CHEBI:59789"/>
        <dbReference type="ChEBI" id="CHEBI:90510"/>
        <dbReference type="ChEBI" id="CHEBI:90511"/>
        <dbReference type="EC" id="2.1.1.100"/>
    </reaction>
</comment>
<keyword evidence="3 5" id="KW-1133">Transmembrane helix</keyword>
<keyword evidence="5" id="KW-0489">Methyltransferase</keyword>
<dbReference type="GO" id="GO:0032259">
    <property type="term" value="P:methylation"/>
    <property type="evidence" value="ECO:0007669"/>
    <property type="project" value="UniProtKB-KW"/>
</dbReference>
<feature type="signal peptide" evidence="6">
    <location>
        <begin position="1"/>
        <end position="20"/>
    </location>
</feature>
<dbReference type="GO" id="GO:0005789">
    <property type="term" value="C:endoplasmic reticulum membrane"/>
    <property type="evidence" value="ECO:0007669"/>
    <property type="project" value="UniProtKB-SubCell"/>
</dbReference>
<keyword evidence="4 5" id="KW-0472">Membrane</keyword>
<evidence type="ECO:0000256" key="3">
    <source>
        <dbReference type="ARBA" id="ARBA00022989"/>
    </source>
</evidence>
<evidence type="ECO:0000256" key="6">
    <source>
        <dbReference type="SAM" id="SignalP"/>
    </source>
</evidence>
<accession>A0A2A9NME5</accession>
<proteinExistence type="inferred from homology"/>
<feature type="chain" id="PRO_5012970575" description="Protein-S-isoprenylcysteine O-methyltransferase" evidence="6">
    <location>
        <begin position="21"/>
        <end position="236"/>
    </location>
</feature>
<evidence type="ECO:0000256" key="2">
    <source>
        <dbReference type="ARBA" id="ARBA00022692"/>
    </source>
</evidence>
<keyword evidence="6" id="KW-0732">Signal</keyword>
<name>A0A2A9NME5_9AGAR</name>
<dbReference type="InterPro" id="IPR007269">
    <property type="entry name" value="ICMT_MeTrfase"/>
</dbReference>
<dbReference type="PANTHER" id="PTHR12714">
    <property type="entry name" value="PROTEIN-S ISOPRENYLCYSTEINE O-METHYLTRANSFERASE"/>
    <property type="match status" value="1"/>
</dbReference>
<dbReference type="Pfam" id="PF04140">
    <property type="entry name" value="ICMT"/>
    <property type="match status" value="1"/>
</dbReference>
<evidence type="ECO:0000256" key="4">
    <source>
        <dbReference type="ARBA" id="ARBA00023136"/>
    </source>
</evidence>
<evidence type="ECO:0000313" key="8">
    <source>
        <dbReference type="Proteomes" id="UP000242287"/>
    </source>
</evidence>
<comment type="subcellular location">
    <subcellularLocation>
        <location evidence="5">Endoplasmic reticulum membrane</location>
        <topology evidence="5">Multi-pass membrane protein</topology>
    </subcellularLocation>
    <subcellularLocation>
        <location evidence="1">Membrane</location>
        <topology evidence="1">Multi-pass membrane protein</topology>
    </subcellularLocation>
</comment>
<dbReference type="EMBL" id="KZ302027">
    <property type="protein sequence ID" value="PFH49491.1"/>
    <property type="molecule type" value="Genomic_DNA"/>
</dbReference>
<dbReference type="Gene3D" id="1.20.120.1630">
    <property type="match status" value="1"/>
</dbReference>
<gene>
    <name evidence="7" type="ORF">AMATHDRAFT_147544</name>
</gene>
<evidence type="ECO:0000313" key="7">
    <source>
        <dbReference type="EMBL" id="PFH49491.1"/>
    </source>
</evidence>